<accession>A0A4R0RC37</accession>
<keyword evidence="4" id="KW-1185">Reference proteome</keyword>
<dbReference type="Pfam" id="PF20151">
    <property type="entry name" value="DUF6533"/>
    <property type="match status" value="1"/>
</dbReference>
<dbReference type="AlphaFoldDB" id="A0A4R0RC37"/>
<feature type="transmembrane region" description="Helical" evidence="1">
    <location>
        <begin position="180"/>
        <end position="206"/>
    </location>
</feature>
<dbReference type="OrthoDB" id="3350812at2759"/>
<feature type="transmembrane region" description="Helical" evidence="1">
    <location>
        <begin position="137"/>
        <end position="160"/>
    </location>
</feature>
<reference evidence="3 4" key="1">
    <citation type="submission" date="2018-11" db="EMBL/GenBank/DDBJ databases">
        <title>Genome assembly of Steccherinum ochraceum LE-BIN_3174, the white-rot fungus of the Steccherinaceae family (The Residual Polyporoid clade, Polyporales, Basidiomycota).</title>
        <authorList>
            <person name="Fedorova T.V."/>
            <person name="Glazunova O.A."/>
            <person name="Landesman E.O."/>
            <person name="Moiseenko K.V."/>
            <person name="Psurtseva N.V."/>
            <person name="Savinova O.S."/>
            <person name="Shakhova N.V."/>
            <person name="Tyazhelova T.V."/>
            <person name="Vasina D.V."/>
        </authorList>
    </citation>
    <scope>NUCLEOTIDE SEQUENCE [LARGE SCALE GENOMIC DNA]</scope>
    <source>
        <strain evidence="3 4">LE-BIN_3174</strain>
    </source>
</reference>
<dbReference type="EMBL" id="RWJN01000246">
    <property type="protein sequence ID" value="TCD64263.1"/>
    <property type="molecule type" value="Genomic_DNA"/>
</dbReference>
<sequence length="353" mass="39496">MSGIMAHERYNLLDTSRTDLNDTGTTPSLLNLNVVPLTTVALTALLVYDYILTFDSEVNLIWSSNWSTVKVLFVLTRYLPFSDMFLVLYYQTKTGIDSETCKRMYFPTVWLIIIGIVVAELVLVVRTWALWGRSRNIAICLGIACVVALLPVFVVESVFLKTLRFSQYSDPRIPGCLLTGGSSIAAVNFIVVILFETFLLVLTLIVGVQRYRRLRGGSGLVAVLYRDGVLFYVYLLRQSASYSSSAQLLLTPQIVTSIANLVLNIVAPRELAGILASFQRILHSLLAARVLFNLREAAMREVRPLSALNSGSVHFRTQHSQDIELDCERNGEVVGDLESRVETYDEEILPEET</sequence>
<feature type="domain" description="DUF6533" evidence="2">
    <location>
        <begin position="38"/>
        <end position="81"/>
    </location>
</feature>
<dbReference type="Proteomes" id="UP000292702">
    <property type="component" value="Unassembled WGS sequence"/>
</dbReference>
<keyword evidence="1" id="KW-1133">Transmembrane helix</keyword>
<evidence type="ECO:0000313" key="4">
    <source>
        <dbReference type="Proteomes" id="UP000292702"/>
    </source>
</evidence>
<comment type="caution">
    <text evidence="3">The sequence shown here is derived from an EMBL/GenBank/DDBJ whole genome shotgun (WGS) entry which is preliminary data.</text>
</comment>
<keyword evidence="1" id="KW-0812">Transmembrane</keyword>
<dbReference type="InterPro" id="IPR045340">
    <property type="entry name" value="DUF6533"/>
</dbReference>
<feature type="transmembrane region" description="Helical" evidence="1">
    <location>
        <begin position="29"/>
        <end position="51"/>
    </location>
</feature>
<evidence type="ECO:0000259" key="2">
    <source>
        <dbReference type="Pfam" id="PF20151"/>
    </source>
</evidence>
<organism evidence="3 4">
    <name type="scientific">Steccherinum ochraceum</name>
    <dbReference type="NCBI Taxonomy" id="92696"/>
    <lineage>
        <taxon>Eukaryota</taxon>
        <taxon>Fungi</taxon>
        <taxon>Dikarya</taxon>
        <taxon>Basidiomycota</taxon>
        <taxon>Agaricomycotina</taxon>
        <taxon>Agaricomycetes</taxon>
        <taxon>Polyporales</taxon>
        <taxon>Steccherinaceae</taxon>
        <taxon>Steccherinum</taxon>
    </lineage>
</organism>
<keyword evidence="1" id="KW-0472">Membrane</keyword>
<evidence type="ECO:0000256" key="1">
    <source>
        <dbReference type="SAM" id="Phobius"/>
    </source>
</evidence>
<name>A0A4R0RC37_9APHY</name>
<protein>
    <recommendedName>
        <fullName evidence="2">DUF6533 domain-containing protein</fullName>
    </recommendedName>
</protein>
<gene>
    <name evidence="3" type="ORF">EIP91_004302</name>
</gene>
<evidence type="ECO:0000313" key="3">
    <source>
        <dbReference type="EMBL" id="TCD64263.1"/>
    </source>
</evidence>
<proteinExistence type="predicted"/>
<feature type="transmembrane region" description="Helical" evidence="1">
    <location>
        <begin position="104"/>
        <end position="125"/>
    </location>
</feature>